<dbReference type="GO" id="GO:0005737">
    <property type="term" value="C:cytoplasm"/>
    <property type="evidence" value="ECO:0007669"/>
    <property type="project" value="TreeGrafter"/>
</dbReference>
<dbReference type="SUPFAM" id="SSF102886">
    <property type="entry name" value="Coproporphyrinogen III oxidase"/>
    <property type="match status" value="1"/>
</dbReference>
<evidence type="ECO:0000313" key="8">
    <source>
        <dbReference type="EMBL" id="PKQ66160.1"/>
    </source>
</evidence>
<evidence type="ECO:0000313" key="9">
    <source>
        <dbReference type="Proteomes" id="UP000233618"/>
    </source>
</evidence>
<evidence type="ECO:0000256" key="1">
    <source>
        <dbReference type="ARBA" id="ARBA00005168"/>
    </source>
</evidence>
<dbReference type="RefSeq" id="WP_101310169.1">
    <property type="nucleotide sequence ID" value="NZ_MVDE01000017.1"/>
</dbReference>
<evidence type="ECO:0000256" key="6">
    <source>
        <dbReference type="ARBA" id="ARBA00023133"/>
    </source>
</evidence>
<keyword evidence="6" id="KW-0350">Heme biosynthesis</keyword>
<evidence type="ECO:0000256" key="5">
    <source>
        <dbReference type="ARBA" id="ARBA00023002"/>
    </source>
</evidence>
<evidence type="ECO:0000256" key="3">
    <source>
        <dbReference type="ARBA" id="ARBA00011738"/>
    </source>
</evidence>
<proteinExistence type="inferred from homology"/>
<evidence type="ECO:0000256" key="7">
    <source>
        <dbReference type="ARBA" id="ARBA00023244"/>
    </source>
</evidence>
<name>A0A2N3I779_9BACT</name>
<comment type="caution">
    <text evidence="8">The sequence shown here is derived from an EMBL/GenBank/DDBJ whole genome shotgun (WGS) entry which is preliminary data.</text>
</comment>
<evidence type="ECO:0000256" key="2">
    <source>
        <dbReference type="ARBA" id="ARBA00010644"/>
    </source>
</evidence>
<keyword evidence="5" id="KW-0560">Oxidoreductase</keyword>
<dbReference type="Gene3D" id="3.40.1500.10">
    <property type="entry name" value="Coproporphyrinogen III oxidase, aerobic"/>
    <property type="match status" value="1"/>
</dbReference>
<dbReference type="Proteomes" id="UP000233618">
    <property type="component" value="Unassembled WGS sequence"/>
</dbReference>
<comment type="pathway">
    <text evidence="1">Porphyrin-containing compound metabolism; protoporphyrin-IX biosynthesis; protoporphyrinogen-IX from coproporphyrinogen-III (O2 route): step 1/1.</text>
</comment>
<protein>
    <recommendedName>
        <fullName evidence="4">coproporphyrinogen oxidase</fullName>
        <ecNumber evidence="4">1.3.3.3</ecNumber>
    </recommendedName>
</protein>
<dbReference type="GO" id="GO:0006782">
    <property type="term" value="P:protoporphyrinogen IX biosynthetic process"/>
    <property type="evidence" value="ECO:0007669"/>
    <property type="project" value="TreeGrafter"/>
</dbReference>
<reference evidence="8 9" key="1">
    <citation type="journal article" date="2017" name="Front. Microbiol.">
        <title>Labilibaculum manganireducens gen. nov., sp. nov. and Labilibaculum filiforme sp. nov., Novel Bacteroidetes Isolated from Subsurface Sediments of the Baltic Sea.</title>
        <authorList>
            <person name="Vandieken V."/>
            <person name="Marshall I.P."/>
            <person name="Niemann H."/>
            <person name="Engelen B."/>
            <person name="Cypionka H."/>
        </authorList>
    </citation>
    <scope>NUCLEOTIDE SEQUENCE [LARGE SCALE GENOMIC DNA]</scope>
    <source>
        <strain evidence="8 9">59.10-2M</strain>
    </source>
</reference>
<dbReference type="PANTHER" id="PTHR10755">
    <property type="entry name" value="COPROPORPHYRINOGEN III OXIDASE, MITOCHONDRIAL"/>
    <property type="match status" value="1"/>
</dbReference>
<dbReference type="PRINTS" id="PR00073">
    <property type="entry name" value="COPRGNOXDASE"/>
</dbReference>
<dbReference type="Pfam" id="PF01218">
    <property type="entry name" value="Coprogen_oxidas"/>
    <property type="match status" value="1"/>
</dbReference>
<dbReference type="AlphaFoldDB" id="A0A2N3I779"/>
<keyword evidence="9" id="KW-1185">Reference proteome</keyword>
<sequence>MNKEIIAEKFRLLQDRICKAIETTDGKVNFIEDTWERKEGGGGRSRVIVNGNIIEKGGVQFSAVHGKLPEKIKHKLNLSNSNFFATGVSLIMHPENPHVPIVHMNVRYFELEDGTFWFGGGIDLTPIYINVDQAKDFHKELKEVCDRHHPEYYSKFKTWADDYFFLPFREETRGIGGIFFDHLNGTDGFSKEEIFNFTMDVGNLFAPLYCRIMSKNKEESYSEKEKDWQLHRRGRYAEFNLVLDKGTKFGLDTNGRTESILVSMPPEVKWTYQYPIESGSKEELTLSLLKKGINWVE</sequence>
<gene>
    <name evidence="8" type="ORF">BZG01_12005</name>
</gene>
<organism evidence="8 9">
    <name type="scientific">Labilibaculum manganireducens</name>
    <dbReference type="NCBI Taxonomy" id="1940525"/>
    <lineage>
        <taxon>Bacteria</taxon>
        <taxon>Pseudomonadati</taxon>
        <taxon>Bacteroidota</taxon>
        <taxon>Bacteroidia</taxon>
        <taxon>Marinilabiliales</taxon>
        <taxon>Marinifilaceae</taxon>
        <taxon>Labilibaculum</taxon>
    </lineage>
</organism>
<dbReference type="PIRSF" id="PIRSF000166">
    <property type="entry name" value="Coproporphyri_ox"/>
    <property type="match status" value="1"/>
</dbReference>
<comment type="subunit">
    <text evidence="3">Homodimer.</text>
</comment>
<dbReference type="InterPro" id="IPR001260">
    <property type="entry name" value="Coprogen_oxidase_aer"/>
</dbReference>
<dbReference type="EC" id="1.3.3.3" evidence="4"/>
<dbReference type="EMBL" id="MVDE01000017">
    <property type="protein sequence ID" value="PKQ66160.1"/>
    <property type="molecule type" value="Genomic_DNA"/>
</dbReference>
<dbReference type="InterPro" id="IPR036406">
    <property type="entry name" value="Coprogen_oxidase_aer_sf"/>
</dbReference>
<dbReference type="PANTHER" id="PTHR10755:SF0">
    <property type="entry name" value="OXYGEN-DEPENDENT COPROPORPHYRINOGEN-III OXIDASE, MITOCHONDRIAL"/>
    <property type="match status" value="1"/>
</dbReference>
<dbReference type="GO" id="GO:0004109">
    <property type="term" value="F:coproporphyrinogen oxidase activity"/>
    <property type="evidence" value="ECO:0007669"/>
    <property type="project" value="UniProtKB-EC"/>
</dbReference>
<evidence type="ECO:0000256" key="4">
    <source>
        <dbReference type="ARBA" id="ARBA00012869"/>
    </source>
</evidence>
<comment type="similarity">
    <text evidence="2">Belongs to the aerobic coproporphyrinogen-III oxidase family.</text>
</comment>
<accession>A0A2N3I779</accession>
<keyword evidence="7" id="KW-0627">Porphyrin biosynthesis</keyword>
<dbReference type="NCBIfam" id="NF003727">
    <property type="entry name" value="PRK05330.1"/>
    <property type="match status" value="1"/>
</dbReference>